<reference evidence="3 4" key="1">
    <citation type="submission" date="2020-08" db="EMBL/GenBank/DDBJ databases">
        <title>Sequencing the genomes of 1000 actinobacteria strains.</title>
        <authorList>
            <person name="Klenk H.-P."/>
        </authorList>
    </citation>
    <scope>NUCLEOTIDE SEQUENCE [LARGE SCALE GENOMIC DNA]</scope>
    <source>
        <strain evidence="3 4">DSM 44936</strain>
    </source>
</reference>
<dbReference type="GO" id="GO:0005975">
    <property type="term" value="P:carbohydrate metabolic process"/>
    <property type="evidence" value="ECO:0007669"/>
    <property type="project" value="InterPro"/>
</dbReference>
<dbReference type="SUPFAM" id="SSF49384">
    <property type="entry name" value="Carbohydrate-binding domain"/>
    <property type="match status" value="1"/>
</dbReference>
<dbReference type="InterPro" id="IPR008965">
    <property type="entry name" value="CBM2/CBM3_carb-bd_dom_sf"/>
</dbReference>
<keyword evidence="4" id="KW-1185">Reference proteome</keyword>
<dbReference type="Proteomes" id="UP000555564">
    <property type="component" value="Unassembled WGS sequence"/>
</dbReference>
<dbReference type="Gene3D" id="2.60.40.290">
    <property type="match status" value="1"/>
</dbReference>
<organism evidence="3 4">
    <name type="scientific">Sphaerisporangium rubeum</name>
    <dbReference type="NCBI Taxonomy" id="321317"/>
    <lineage>
        <taxon>Bacteria</taxon>
        <taxon>Bacillati</taxon>
        <taxon>Actinomycetota</taxon>
        <taxon>Actinomycetes</taxon>
        <taxon>Streptosporangiales</taxon>
        <taxon>Streptosporangiaceae</taxon>
        <taxon>Sphaerisporangium</taxon>
    </lineage>
</organism>
<dbReference type="GO" id="GO:0004553">
    <property type="term" value="F:hydrolase activity, hydrolyzing O-glycosyl compounds"/>
    <property type="evidence" value="ECO:0007669"/>
    <property type="project" value="InterPro"/>
</dbReference>
<evidence type="ECO:0000313" key="4">
    <source>
        <dbReference type="Proteomes" id="UP000555564"/>
    </source>
</evidence>
<accession>A0A7X0I9B9</accession>
<dbReference type="EMBL" id="JACHIU010000001">
    <property type="protein sequence ID" value="MBB6470873.1"/>
    <property type="molecule type" value="Genomic_DNA"/>
</dbReference>
<name>A0A7X0I9B9_9ACTN</name>
<dbReference type="PROSITE" id="PS51173">
    <property type="entry name" value="CBM2"/>
    <property type="match status" value="1"/>
</dbReference>
<gene>
    <name evidence="3" type="ORF">BJ992_000304</name>
</gene>
<dbReference type="SMART" id="SM00637">
    <property type="entry name" value="CBD_II"/>
    <property type="match status" value="1"/>
</dbReference>
<evidence type="ECO:0000313" key="3">
    <source>
        <dbReference type="EMBL" id="MBB6470873.1"/>
    </source>
</evidence>
<comment type="caution">
    <text evidence="3">The sequence shown here is derived from an EMBL/GenBank/DDBJ whole genome shotgun (WGS) entry which is preliminary data.</text>
</comment>
<dbReference type="InterPro" id="IPR012291">
    <property type="entry name" value="CBM2_carb-bd_dom_sf"/>
</dbReference>
<feature type="chain" id="PRO_5031445959" description="CBM2 domain-containing protein" evidence="1">
    <location>
        <begin position="29"/>
        <end position="140"/>
    </location>
</feature>
<dbReference type="RefSeq" id="WP_184978175.1">
    <property type="nucleotide sequence ID" value="NZ_BAAALO010000069.1"/>
</dbReference>
<evidence type="ECO:0000259" key="2">
    <source>
        <dbReference type="PROSITE" id="PS51173"/>
    </source>
</evidence>
<proteinExistence type="predicted"/>
<dbReference type="AlphaFoldDB" id="A0A7X0I9B9"/>
<feature type="signal peptide" evidence="1">
    <location>
        <begin position="1"/>
        <end position="28"/>
    </location>
</feature>
<dbReference type="GO" id="GO:0030247">
    <property type="term" value="F:polysaccharide binding"/>
    <property type="evidence" value="ECO:0007669"/>
    <property type="project" value="UniProtKB-UniRule"/>
</dbReference>
<evidence type="ECO:0000256" key="1">
    <source>
        <dbReference type="SAM" id="SignalP"/>
    </source>
</evidence>
<keyword evidence="1" id="KW-0732">Signal</keyword>
<protein>
    <recommendedName>
        <fullName evidence="2">CBM2 domain-containing protein</fullName>
    </recommendedName>
</protein>
<sequence>MRLLNRLAAIGTAGLLATALWGGGTAHAMDPLAVFSCDVDLTITSEWPTGYVATLRYTNTGTEPFSPWIGHFELPAGDTFGTAWNGVFATAPPIVQVKAAPWAGPGMAAGSWAEVGFVVSRTAAHGPPINYKLNGVVCTV</sequence>
<dbReference type="Pfam" id="PF00553">
    <property type="entry name" value="CBM_2"/>
    <property type="match status" value="1"/>
</dbReference>
<dbReference type="InterPro" id="IPR001919">
    <property type="entry name" value="CBD2"/>
</dbReference>
<feature type="domain" description="CBM2" evidence="2">
    <location>
        <begin position="30"/>
        <end position="140"/>
    </location>
</feature>